<organism evidence="2 3">
    <name type="scientific">Roseivirga seohaensis subsp. aquiponti</name>
    <dbReference type="NCBI Taxonomy" id="1566026"/>
    <lineage>
        <taxon>Bacteria</taxon>
        <taxon>Pseudomonadati</taxon>
        <taxon>Bacteroidota</taxon>
        <taxon>Cytophagia</taxon>
        <taxon>Cytophagales</taxon>
        <taxon>Roseivirgaceae</taxon>
        <taxon>Roseivirga</taxon>
    </lineage>
</organism>
<accession>A0A0L8AK75</accession>
<dbReference type="PATRIC" id="fig|1566026.4.peg.540"/>
<dbReference type="SUPFAM" id="SSF54373">
    <property type="entry name" value="FAD-linked reductases, C-terminal domain"/>
    <property type="match status" value="1"/>
</dbReference>
<dbReference type="Pfam" id="PF01266">
    <property type="entry name" value="DAO"/>
    <property type="match status" value="1"/>
</dbReference>
<dbReference type="EMBL" id="JSVA01000010">
    <property type="protein sequence ID" value="KOF02858.1"/>
    <property type="molecule type" value="Genomic_DNA"/>
</dbReference>
<dbReference type="OrthoDB" id="214253at2"/>
<dbReference type="Proteomes" id="UP000036908">
    <property type="component" value="Unassembled WGS sequence"/>
</dbReference>
<dbReference type="Gene3D" id="3.50.50.60">
    <property type="entry name" value="FAD/NAD(P)-binding domain"/>
    <property type="match status" value="1"/>
</dbReference>
<dbReference type="Gene3D" id="3.30.9.10">
    <property type="entry name" value="D-Amino Acid Oxidase, subunit A, domain 2"/>
    <property type="match status" value="1"/>
</dbReference>
<dbReference type="SUPFAM" id="SSF51971">
    <property type="entry name" value="Nucleotide-binding domain"/>
    <property type="match status" value="1"/>
</dbReference>
<protein>
    <recommendedName>
        <fullName evidence="1">FAD dependent oxidoreductase domain-containing protein</fullName>
    </recommendedName>
</protein>
<proteinExistence type="predicted"/>
<gene>
    <name evidence="2" type="ORF">OB69_11270</name>
</gene>
<reference evidence="3" key="1">
    <citation type="submission" date="2014-11" db="EMBL/GenBank/DDBJ databases">
        <title>Genome sequencing of Roseivirga sp. D-25.</title>
        <authorList>
            <person name="Selvaratnam C."/>
            <person name="Thevarajoo S."/>
            <person name="Goh K.M."/>
            <person name="Eee R."/>
            <person name="Chan K.-G."/>
            <person name="Chong C.S."/>
        </authorList>
    </citation>
    <scope>NUCLEOTIDE SEQUENCE [LARGE SCALE GENOMIC DNA]</scope>
    <source>
        <strain evidence="3">D-25</strain>
    </source>
</reference>
<name>A0A0L8AK75_9BACT</name>
<dbReference type="InterPro" id="IPR036188">
    <property type="entry name" value="FAD/NAD-bd_sf"/>
</dbReference>
<dbReference type="InterPro" id="IPR006076">
    <property type="entry name" value="FAD-dep_OxRdtase"/>
</dbReference>
<dbReference type="PANTHER" id="PTHR13847">
    <property type="entry name" value="SARCOSINE DEHYDROGENASE-RELATED"/>
    <property type="match status" value="1"/>
</dbReference>
<sequence>MLVDYILVGQGLAGSILANHLINAGCSVMVFDDPLLSNSSKIAGGLYNPVTGRKMVKTWNADNLFGYLTDYYPKLQQQLEADFVNDIPIYRPFISPEELNEWMGKSADIDYSRYVQAVHNSSAYGSQVSDDFGGILLNQSGFVDTGKLLEVSAKFLVERKSLTKGYFNPAHLKLEEGFASYQGIKCKSVVFCNGHKSLEEQYFGWIPLRPVKGELLIIKTKENLRVIHNRGVFVIPLGNGLCKVGSTYDHQNLDEKPTIEAKNVLVHKLNELVKFPYEIEYQLAGVRPATKDRKPIIGQHPKFKSLISFNGFGTKGVSLVPYYAKQLTEFLTNENGIDSEVNIERFFSLY</sequence>
<feature type="domain" description="FAD dependent oxidoreductase" evidence="1">
    <location>
        <begin position="4"/>
        <end position="329"/>
    </location>
</feature>
<evidence type="ECO:0000313" key="2">
    <source>
        <dbReference type="EMBL" id="KOF02858.1"/>
    </source>
</evidence>
<dbReference type="RefSeq" id="WP_053223818.1">
    <property type="nucleotide sequence ID" value="NZ_JSVA01000010.1"/>
</dbReference>
<comment type="caution">
    <text evidence="2">The sequence shown here is derived from an EMBL/GenBank/DDBJ whole genome shotgun (WGS) entry which is preliminary data.</text>
</comment>
<keyword evidence="3" id="KW-1185">Reference proteome</keyword>
<dbReference type="GO" id="GO:0005737">
    <property type="term" value="C:cytoplasm"/>
    <property type="evidence" value="ECO:0007669"/>
    <property type="project" value="TreeGrafter"/>
</dbReference>
<dbReference type="AlphaFoldDB" id="A0A0L8AK75"/>
<evidence type="ECO:0000259" key="1">
    <source>
        <dbReference type="Pfam" id="PF01266"/>
    </source>
</evidence>
<evidence type="ECO:0000313" key="3">
    <source>
        <dbReference type="Proteomes" id="UP000036908"/>
    </source>
</evidence>